<reference evidence="5" key="1">
    <citation type="submission" date="2017-05" db="EMBL/GenBank/DDBJ databases">
        <title>Complete and WGS of Bordetella genogroups.</title>
        <authorList>
            <person name="Spilker T."/>
            <person name="Lipuma J."/>
        </authorList>
    </citation>
    <scope>NUCLEOTIDE SEQUENCE [LARGE SCALE GENOMIC DNA]</scope>
    <source>
        <strain evidence="5">AU8256</strain>
    </source>
</reference>
<evidence type="ECO:0000313" key="4">
    <source>
        <dbReference type="EMBL" id="OZI69832.1"/>
    </source>
</evidence>
<dbReference type="InterPro" id="IPR001647">
    <property type="entry name" value="HTH_TetR"/>
</dbReference>
<feature type="DNA-binding region" description="H-T-H motif" evidence="2">
    <location>
        <begin position="36"/>
        <end position="55"/>
    </location>
</feature>
<dbReference type="Pfam" id="PF00440">
    <property type="entry name" value="TetR_N"/>
    <property type="match status" value="1"/>
</dbReference>
<dbReference type="SUPFAM" id="SSF46689">
    <property type="entry name" value="Homeodomain-like"/>
    <property type="match status" value="1"/>
</dbReference>
<proteinExistence type="predicted"/>
<evidence type="ECO:0000259" key="3">
    <source>
        <dbReference type="PROSITE" id="PS50977"/>
    </source>
</evidence>
<dbReference type="PRINTS" id="PR00455">
    <property type="entry name" value="HTHTETR"/>
</dbReference>
<dbReference type="EMBL" id="NEVT01000009">
    <property type="protein sequence ID" value="OZI69832.1"/>
    <property type="molecule type" value="Genomic_DNA"/>
</dbReference>
<dbReference type="GO" id="GO:0000976">
    <property type="term" value="F:transcription cis-regulatory region binding"/>
    <property type="evidence" value="ECO:0007669"/>
    <property type="project" value="TreeGrafter"/>
</dbReference>
<dbReference type="GO" id="GO:0003700">
    <property type="term" value="F:DNA-binding transcription factor activity"/>
    <property type="evidence" value="ECO:0007669"/>
    <property type="project" value="TreeGrafter"/>
</dbReference>
<dbReference type="InterPro" id="IPR009057">
    <property type="entry name" value="Homeodomain-like_sf"/>
</dbReference>
<keyword evidence="1 2" id="KW-0238">DNA-binding</keyword>
<organism evidence="4 5">
    <name type="scientific">Bordetella genomosp. 2</name>
    <dbReference type="NCBI Taxonomy" id="1983456"/>
    <lineage>
        <taxon>Bacteria</taxon>
        <taxon>Pseudomonadati</taxon>
        <taxon>Pseudomonadota</taxon>
        <taxon>Betaproteobacteria</taxon>
        <taxon>Burkholderiales</taxon>
        <taxon>Alcaligenaceae</taxon>
        <taxon>Bordetella</taxon>
    </lineage>
</organism>
<dbReference type="PANTHER" id="PTHR30055">
    <property type="entry name" value="HTH-TYPE TRANSCRIPTIONAL REGULATOR RUTR"/>
    <property type="match status" value="1"/>
</dbReference>
<keyword evidence="5" id="KW-1185">Reference proteome</keyword>
<evidence type="ECO:0000256" key="1">
    <source>
        <dbReference type="ARBA" id="ARBA00023125"/>
    </source>
</evidence>
<evidence type="ECO:0000256" key="2">
    <source>
        <dbReference type="PROSITE-ProRule" id="PRU00335"/>
    </source>
</evidence>
<dbReference type="Gene3D" id="1.10.357.10">
    <property type="entry name" value="Tetracycline Repressor, domain 2"/>
    <property type="match status" value="1"/>
</dbReference>
<gene>
    <name evidence="4" type="ORF">CAL24_23815</name>
</gene>
<accession>A0A261V896</accession>
<feature type="domain" description="HTH tetR-type" evidence="3">
    <location>
        <begin position="13"/>
        <end position="73"/>
    </location>
</feature>
<evidence type="ECO:0000313" key="5">
    <source>
        <dbReference type="Proteomes" id="UP000215633"/>
    </source>
</evidence>
<dbReference type="AlphaFoldDB" id="A0A261V896"/>
<sequence>MTAPTPRRRLSRDERHQQLLDTAWQLIGDEGSEALSLGRLAERSGVTKPVVYDHFGTRMGLLVALYKAFDARQNALMDAALQACPPVLEEVAGVIAASYVECVLRQGREIPGVIAALAGSPELEAVKREYELAFIEKCRLVLAPHAPGGKLPAAGLWGMLGAANGLSNAAAQGQISARQAEHELRAIIVAMVGRGRSR</sequence>
<dbReference type="Proteomes" id="UP000215633">
    <property type="component" value="Unassembled WGS sequence"/>
</dbReference>
<comment type="caution">
    <text evidence="4">The sequence shown here is derived from an EMBL/GenBank/DDBJ whole genome shotgun (WGS) entry which is preliminary data.</text>
</comment>
<dbReference type="RefSeq" id="WP_028353891.1">
    <property type="nucleotide sequence ID" value="NZ_NEVT01000009.1"/>
</dbReference>
<dbReference type="InterPro" id="IPR050109">
    <property type="entry name" value="HTH-type_TetR-like_transc_reg"/>
</dbReference>
<name>A0A261V896_9BORD</name>
<dbReference type="PANTHER" id="PTHR30055:SF223">
    <property type="entry name" value="HTH-TYPE TRANSCRIPTIONAL REGULATOR UIDR"/>
    <property type="match status" value="1"/>
</dbReference>
<protein>
    <submittedName>
        <fullName evidence="4">TetR family transcriptional regulator</fullName>
    </submittedName>
</protein>
<dbReference type="PROSITE" id="PS50977">
    <property type="entry name" value="HTH_TETR_2"/>
    <property type="match status" value="1"/>
</dbReference>